<feature type="binding site" evidence="5 6">
    <location>
        <position position="243"/>
    </location>
    <ligand>
        <name>Zn(2+)</name>
        <dbReference type="ChEBI" id="CHEBI:29105"/>
    </ligand>
</feature>
<dbReference type="NCBIfam" id="NF007020">
    <property type="entry name" value="PRK09485.1"/>
    <property type="match status" value="1"/>
</dbReference>
<evidence type="ECO:0000256" key="1">
    <source>
        <dbReference type="ARBA" id="ARBA00022603"/>
    </source>
</evidence>
<name>A0A1Y1I3P2_KLENI</name>
<keyword evidence="1 6" id="KW-0489">Methyltransferase</keyword>
<comment type="cofactor">
    <cofactor evidence="5">
        <name>Zn(2+)</name>
        <dbReference type="ChEBI" id="CHEBI:29105"/>
    </cofactor>
    <text evidence="5">Binds 1 zinc ion per subunit.</text>
</comment>
<dbReference type="InterPro" id="IPR036589">
    <property type="entry name" value="HCY_dom_sf"/>
</dbReference>
<accession>A0A1Y1I3P2</accession>
<feature type="domain" description="Hcy-binding" evidence="7">
    <location>
        <begin position="8"/>
        <end position="325"/>
    </location>
</feature>
<dbReference type="AlphaFoldDB" id="A0A1Y1I3P2"/>
<dbReference type="InterPro" id="IPR017226">
    <property type="entry name" value="BHMT-like"/>
</dbReference>
<dbReference type="PROSITE" id="PS50970">
    <property type="entry name" value="HCY"/>
    <property type="match status" value="1"/>
</dbReference>
<proteinExistence type="predicted"/>
<keyword evidence="4 5" id="KW-0862">Zinc</keyword>
<dbReference type="EMBL" id="DF237190">
    <property type="protein sequence ID" value="GAQ85554.1"/>
    <property type="molecule type" value="Genomic_DNA"/>
</dbReference>
<dbReference type="OrthoDB" id="261426at2759"/>
<dbReference type="Proteomes" id="UP000054558">
    <property type="component" value="Unassembled WGS sequence"/>
</dbReference>
<organism evidence="8 9">
    <name type="scientific">Klebsormidium nitens</name>
    <name type="common">Green alga</name>
    <name type="synonym">Ulothrix nitens</name>
    <dbReference type="NCBI Taxonomy" id="105231"/>
    <lineage>
        <taxon>Eukaryota</taxon>
        <taxon>Viridiplantae</taxon>
        <taxon>Streptophyta</taxon>
        <taxon>Klebsormidiophyceae</taxon>
        <taxon>Klebsormidiales</taxon>
        <taxon>Klebsormidiaceae</taxon>
        <taxon>Klebsormidium</taxon>
    </lineage>
</organism>
<dbReference type="SUPFAM" id="SSF82282">
    <property type="entry name" value="Homocysteine S-methyltransferase"/>
    <property type="match status" value="1"/>
</dbReference>
<dbReference type="PANTHER" id="PTHR46015">
    <property type="entry name" value="ZGC:172121"/>
    <property type="match status" value="1"/>
</dbReference>
<dbReference type="Gene3D" id="3.20.20.330">
    <property type="entry name" value="Homocysteine-binding-like domain"/>
    <property type="match status" value="1"/>
</dbReference>
<reference evidence="8 9" key="1">
    <citation type="journal article" date="2014" name="Nat. Commun.">
        <title>Klebsormidium flaccidum genome reveals primary factors for plant terrestrial adaptation.</title>
        <authorList>
            <person name="Hori K."/>
            <person name="Maruyama F."/>
            <person name="Fujisawa T."/>
            <person name="Togashi T."/>
            <person name="Yamamoto N."/>
            <person name="Seo M."/>
            <person name="Sato S."/>
            <person name="Yamada T."/>
            <person name="Mori H."/>
            <person name="Tajima N."/>
            <person name="Moriyama T."/>
            <person name="Ikeuchi M."/>
            <person name="Watanabe M."/>
            <person name="Wada H."/>
            <person name="Kobayashi K."/>
            <person name="Saito M."/>
            <person name="Masuda T."/>
            <person name="Sasaki-Sekimoto Y."/>
            <person name="Mashiguchi K."/>
            <person name="Awai K."/>
            <person name="Shimojima M."/>
            <person name="Masuda S."/>
            <person name="Iwai M."/>
            <person name="Nobusawa T."/>
            <person name="Narise T."/>
            <person name="Kondo S."/>
            <person name="Saito H."/>
            <person name="Sato R."/>
            <person name="Murakawa M."/>
            <person name="Ihara Y."/>
            <person name="Oshima-Yamada Y."/>
            <person name="Ohtaka K."/>
            <person name="Satoh M."/>
            <person name="Sonobe K."/>
            <person name="Ishii M."/>
            <person name="Ohtani R."/>
            <person name="Kanamori-Sato M."/>
            <person name="Honoki R."/>
            <person name="Miyazaki D."/>
            <person name="Mochizuki H."/>
            <person name="Umetsu J."/>
            <person name="Higashi K."/>
            <person name="Shibata D."/>
            <person name="Kamiya Y."/>
            <person name="Sato N."/>
            <person name="Nakamura Y."/>
            <person name="Tabata S."/>
            <person name="Ida S."/>
            <person name="Kurokawa K."/>
            <person name="Ohta H."/>
        </authorList>
    </citation>
    <scope>NUCLEOTIDE SEQUENCE [LARGE SCALE GENOMIC DNA]</scope>
    <source>
        <strain evidence="8 9">NIES-2285</strain>
    </source>
</reference>
<feature type="binding site" evidence="6">
    <location>
        <position position="311"/>
    </location>
    <ligand>
        <name>Zn(2+)</name>
        <dbReference type="ChEBI" id="CHEBI:29105"/>
    </ligand>
</feature>
<gene>
    <name evidence="8" type="ORF">KFL_002410040</name>
</gene>
<protein>
    <submittedName>
        <fullName evidence="8">Homocysteine s-methyltransferase</fullName>
    </submittedName>
</protein>
<dbReference type="GO" id="GO:0032259">
    <property type="term" value="P:methylation"/>
    <property type="evidence" value="ECO:0007669"/>
    <property type="project" value="UniProtKB-KW"/>
</dbReference>
<dbReference type="InterPro" id="IPR003726">
    <property type="entry name" value="HCY_dom"/>
</dbReference>
<dbReference type="GO" id="GO:0008898">
    <property type="term" value="F:S-adenosylmethionine-homocysteine S-methyltransferase activity"/>
    <property type="evidence" value="ECO:0000318"/>
    <property type="project" value="GO_Central"/>
</dbReference>
<sequence length="338" mass="36683">MGAGKATVLDRLISEEDGVAVLDGGLASELESRGADLTDALWSAKCLIENPGLIRQVHLDYFRAGADIVTSCSYQATFEGFQKKGLGEKQAEELMRLSVKLACEARDQANKESQSSGSPALRQKKRLVAASLGCYGASLSNGAEYSGDYGGVSTEDMMEFHRRRLRVMSRSGADVLAFETVPRLQEAEAIARLLDEDSDEDCVPAWVCFSCKDERHVSHGETLADCVRALESCKRVAAVGINCTWPRFIQGLVTEARKVTSKPIVVYPNLGESWDAERKEWVLSTGATDDDFVSMVPVWKDAGARIIGGCCRTTPRTIQCIALALKRSGQCFSASHGA</sequence>
<evidence type="ECO:0000256" key="6">
    <source>
        <dbReference type="PROSITE-ProRule" id="PRU00333"/>
    </source>
</evidence>
<evidence type="ECO:0000313" key="8">
    <source>
        <dbReference type="EMBL" id="GAQ85554.1"/>
    </source>
</evidence>
<dbReference type="PIRSF" id="PIRSF037505">
    <property type="entry name" value="Betaine_HMT"/>
    <property type="match status" value="1"/>
</dbReference>
<keyword evidence="2 6" id="KW-0808">Transferase</keyword>
<dbReference type="InterPro" id="IPR051486">
    <property type="entry name" value="Hcy_S-methyltransferase"/>
</dbReference>
<dbReference type="OMA" id="TECYEAQ"/>
<evidence type="ECO:0000256" key="3">
    <source>
        <dbReference type="ARBA" id="ARBA00022723"/>
    </source>
</evidence>
<feature type="binding site" evidence="6">
    <location>
        <position position="310"/>
    </location>
    <ligand>
        <name>Zn(2+)</name>
        <dbReference type="ChEBI" id="CHEBI:29105"/>
    </ligand>
</feature>
<evidence type="ECO:0000313" key="9">
    <source>
        <dbReference type="Proteomes" id="UP000054558"/>
    </source>
</evidence>
<evidence type="ECO:0000256" key="2">
    <source>
        <dbReference type="ARBA" id="ARBA00022679"/>
    </source>
</evidence>
<dbReference type="FunFam" id="3.20.20.330:FF:000002">
    <property type="entry name" value="Homocysteine S-methyltransferase"/>
    <property type="match status" value="1"/>
</dbReference>
<dbReference type="STRING" id="105231.A0A1Y1I3P2"/>
<dbReference type="Pfam" id="PF02574">
    <property type="entry name" value="S-methyl_trans"/>
    <property type="match status" value="1"/>
</dbReference>
<evidence type="ECO:0000259" key="7">
    <source>
        <dbReference type="PROSITE" id="PS50970"/>
    </source>
</evidence>
<keyword evidence="9" id="KW-1185">Reference proteome</keyword>
<dbReference type="GO" id="GO:0033528">
    <property type="term" value="P:S-methylmethionine cycle"/>
    <property type="evidence" value="ECO:0000318"/>
    <property type="project" value="GO_Central"/>
</dbReference>
<keyword evidence="3 5" id="KW-0479">Metal-binding</keyword>
<dbReference type="GO" id="GO:0009086">
    <property type="term" value="P:methionine biosynthetic process"/>
    <property type="evidence" value="ECO:0000318"/>
    <property type="project" value="GO_Central"/>
</dbReference>
<evidence type="ECO:0000256" key="4">
    <source>
        <dbReference type="ARBA" id="ARBA00022833"/>
    </source>
</evidence>
<evidence type="ECO:0000256" key="5">
    <source>
        <dbReference type="PIRSR" id="PIRSR037505-2"/>
    </source>
</evidence>
<dbReference type="GO" id="GO:0008270">
    <property type="term" value="F:zinc ion binding"/>
    <property type="evidence" value="ECO:0007669"/>
    <property type="project" value="InterPro"/>
</dbReference>
<dbReference type="PANTHER" id="PTHR46015:SF1">
    <property type="entry name" value="HOMOCYSTEINE S-METHYLTRANSFERASE-LIKE ISOFORM 1"/>
    <property type="match status" value="1"/>
</dbReference>